<feature type="signal peptide" evidence="1">
    <location>
        <begin position="1"/>
        <end position="29"/>
    </location>
</feature>
<gene>
    <name evidence="2" type="ORF">HY36_17160</name>
</gene>
<evidence type="ECO:0008006" key="4">
    <source>
        <dbReference type="Google" id="ProtNLM"/>
    </source>
</evidence>
<dbReference type="Proteomes" id="UP000024547">
    <property type="component" value="Unassembled WGS sequence"/>
</dbReference>
<evidence type="ECO:0000313" key="2">
    <source>
        <dbReference type="EMBL" id="KCZ61329.1"/>
    </source>
</evidence>
<dbReference type="AlphaFoldDB" id="A0A059E059"/>
<organism evidence="2 3">
    <name type="scientific">Hyphomonas atlantica</name>
    <dbReference type="NCBI Taxonomy" id="1280948"/>
    <lineage>
        <taxon>Bacteria</taxon>
        <taxon>Pseudomonadati</taxon>
        <taxon>Pseudomonadota</taxon>
        <taxon>Alphaproteobacteria</taxon>
        <taxon>Hyphomonadales</taxon>
        <taxon>Hyphomonadaceae</taxon>
        <taxon>Hyphomonas</taxon>
    </lineage>
</organism>
<dbReference type="PATRIC" id="fig|1280948.3.peg.1955"/>
<proteinExistence type="predicted"/>
<dbReference type="STRING" id="1280948.HY36_17160"/>
<accession>A0A059E059</accession>
<feature type="chain" id="PRO_5001570783" description="Lipoprotein" evidence="1">
    <location>
        <begin position="30"/>
        <end position="261"/>
    </location>
</feature>
<keyword evidence="3" id="KW-1185">Reference proteome</keyword>
<evidence type="ECO:0000256" key="1">
    <source>
        <dbReference type="SAM" id="SignalP"/>
    </source>
</evidence>
<sequence length="261" mass="27956">MQVFRDFSAMAMLCLFLAGCAVTPTLDMANTPVDSSVASSLFRAEEAYRARRGESDAVGMAEAVRDRMTVLAALDISSRLHSRKRDALLASTRIMMDETRQMAADDAEALSRIERMFAMENPDGQGVFSGLFGNRMVKSLRKVDVTVGMEMDIVLSAGMTEELRLPVVREAGTTIFVEPSREFAGFVPDLALLVLPVAASGGMTAEGCETVSDGGRLACFVPVGTHTEIDLVITNRSESRVSVVVFVSGDARSVGAALASE</sequence>
<comment type="caution">
    <text evidence="2">The sequence shown here is derived from an EMBL/GenBank/DDBJ whole genome shotgun (WGS) entry which is preliminary data.</text>
</comment>
<protein>
    <recommendedName>
        <fullName evidence="4">Lipoprotein</fullName>
    </recommendedName>
</protein>
<keyword evidence="1" id="KW-0732">Signal</keyword>
<evidence type="ECO:0000313" key="3">
    <source>
        <dbReference type="Proteomes" id="UP000024547"/>
    </source>
</evidence>
<dbReference type="EMBL" id="AWFH01000017">
    <property type="protein sequence ID" value="KCZ61329.1"/>
    <property type="molecule type" value="Genomic_DNA"/>
</dbReference>
<reference evidence="2 3" key="1">
    <citation type="journal article" date="2014" name="Antonie Van Leeuwenhoek">
        <title>Hyphomonas beringensis sp. nov. and Hyphomonas chukchiensis sp. nov., isolated from surface seawater of the Bering Sea and Chukchi Sea.</title>
        <authorList>
            <person name="Li C."/>
            <person name="Lai Q."/>
            <person name="Li G."/>
            <person name="Dong C."/>
            <person name="Wang J."/>
            <person name="Liao Y."/>
            <person name="Shao Z."/>
        </authorList>
    </citation>
    <scope>NUCLEOTIDE SEQUENCE [LARGE SCALE GENOMIC DNA]</scope>
    <source>
        <strain evidence="2 3">22II1-22F38</strain>
    </source>
</reference>
<dbReference type="eggNOG" id="ENOG50333DX">
    <property type="taxonomic scope" value="Bacteria"/>
</dbReference>
<name>A0A059E059_9PROT</name>
<dbReference type="PROSITE" id="PS51257">
    <property type="entry name" value="PROKAR_LIPOPROTEIN"/>
    <property type="match status" value="1"/>
</dbReference>